<dbReference type="Proteomes" id="UP000054477">
    <property type="component" value="Unassembled WGS sequence"/>
</dbReference>
<organism evidence="1 2">
    <name type="scientific">Laccaria amethystina LaAM-08-1</name>
    <dbReference type="NCBI Taxonomy" id="1095629"/>
    <lineage>
        <taxon>Eukaryota</taxon>
        <taxon>Fungi</taxon>
        <taxon>Dikarya</taxon>
        <taxon>Basidiomycota</taxon>
        <taxon>Agaricomycotina</taxon>
        <taxon>Agaricomycetes</taxon>
        <taxon>Agaricomycetidae</taxon>
        <taxon>Agaricales</taxon>
        <taxon>Agaricineae</taxon>
        <taxon>Hydnangiaceae</taxon>
        <taxon>Laccaria</taxon>
    </lineage>
</organism>
<keyword evidence="2" id="KW-1185">Reference proteome</keyword>
<dbReference type="Gene3D" id="3.80.10.10">
    <property type="entry name" value="Ribonuclease Inhibitor"/>
    <property type="match status" value="1"/>
</dbReference>
<evidence type="ECO:0000313" key="1">
    <source>
        <dbReference type="EMBL" id="KIJ93978.1"/>
    </source>
</evidence>
<name>A0A0C9WYH5_9AGAR</name>
<dbReference type="AlphaFoldDB" id="A0A0C9WYH5"/>
<evidence type="ECO:0000313" key="2">
    <source>
        <dbReference type="Proteomes" id="UP000054477"/>
    </source>
</evidence>
<dbReference type="STRING" id="1095629.A0A0C9WYH5"/>
<proteinExistence type="predicted"/>
<accession>A0A0C9WYH5</accession>
<protein>
    <recommendedName>
        <fullName evidence="3">F-box domain-containing protein</fullName>
    </recommendedName>
</protein>
<sequence>MPPVVLWQTLANHHDRDHSAKLPPEALGLIFGNLRDVLMLTVYDLEFPQAPMEDTPSDHGINRWIDVTLVCRRWHCVALLCPSLWAYIYVPDCSSNTAPHMMNIFLERSRATPLHVHLNLSDESSQGNPLFQELSQHIGRVRSLCLYGVPMHMDHSTEDFLFLAHPAPILTNLHISGEGEGIIPDTTFQGRCLPELKRLSFSGVHAWPQTCFTQLTHLLLADQRYMELRWTMGEFIEALNDCPCLVELHLLMAGPLSSTDEAGAHSQGILLNHLSQINFREITCVDNPGDLLFHLKYPSSTLVILQPAEPFTISLFKSMFTPPLLPPCLSQAQSMEIMHGEMEALLICEDTVCLQISDAEDDLFPFSGLPLLFPNVVILTLHFPIVIDEPSWLEVLENLPALNLLRMGGPGKETIICLMDVLSLEGGHGPLCHSLEAILVYPQQATNFEGVASSVIVHKRPMPCLPCQIIFHQQVMPVRAPIRMTSLL</sequence>
<gene>
    <name evidence="1" type="ORF">K443DRAFT_12490</name>
</gene>
<dbReference type="HOGENOM" id="CLU_552150_0_0_1"/>
<evidence type="ECO:0008006" key="3">
    <source>
        <dbReference type="Google" id="ProtNLM"/>
    </source>
</evidence>
<dbReference type="OrthoDB" id="3351939at2759"/>
<reference evidence="1 2" key="1">
    <citation type="submission" date="2014-04" db="EMBL/GenBank/DDBJ databases">
        <authorList>
            <consortium name="DOE Joint Genome Institute"/>
            <person name="Kuo A."/>
            <person name="Kohler A."/>
            <person name="Nagy L.G."/>
            <person name="Floudas D."/>
            <person name="Copeland A."/>
            <person name="Barry K.W."/>
            <person name="Cichocki N."/>
            <person name="Veneault-Fourrey C."/>
            <person name="LaButti K."/>
            <person name="Lindquist E.A."/>
            <person name="Lipzen A."/>
            <person name="Lundell T."/>
            <person name="Morin E."/>
            <person name="Murat C."/>
            <person name="Sun H."/>
            <person name="Tunlid A."/>
            <person name="Henrissat B."/>
            <person name="Grigoriev I.V."/>
            <person name="Hibbett D.S."/>
            <person name="Martin F."/>
            <person name="Nordberg H.P."/>
            <person name="Cantor M.N."/>
            <person name="Hua S.X."/>
        </authorList>
    </citation>
    <scope>NUCLEOTIDE SEQUENCE [LARGE SCALE GENOMIC DNA]</scope>
    <source>
        <strain evidence="1 2">LaAM-08-1</strain>
    </source>
</reference>
<dbReference type="InterPro" id="IPR032675">
    <property type="entry name" value="LRR_dom_sf"/>
</dbReference>
<dbReference type="EMBL" id="KN838815">
    <property type="protein sequence ID" value="KIJ93978.1"/>
    <property type="molecule type" value="Genomic_DNA"/>
</dbReference>
<reference evidence="2" key="2">
    <citation type="submission" date="2015-01" db="EMBL/GenBank/DDBJ databases">
        <title>Evolutionary Origins and Diversification of the Mycorrhizal Mutualists.</title>
        <authorList>
            <consortium name="DOE Joint Genome Institute"/>
            <consortium name="Mycorrhizal Genomics Consortium"/>
            <person name="Kohler A."/>
            <person name="Kuo A."/>
            <person name="Nagy L.G."/>
            <person name="Floudas D."/>
            <person name="Copeland A."/>
            <person name="Barry K.W."/>
            <person name="Cichocki N."/>
            <person name="Veneault-Fourrey C."/>
            <person name="LaButti K."/>
            <person name="Lindquist E.A."/>
            <person name="Lipzen A."/>
            <person name="Lundell T."/>
            <person name="Morin E."/>
            <person name="Murat C."/>
            <person name="Riley R."/>
            <person name="Ohm R."/>
            <person name="Sun H."/>
            <person name="Tunlid A."/>
            <person name="Henrissat B."/>
            <person name="Grigoriev I.V."/>
            <person name="Hibbett D.S."/>
            <person name="Martin F."/>
        </authorList>
    </citation>
    <scope>NUCLEOTIDE SEQUENCE [LARGE SCALE GENOMIC DNA]</scope>
    <source>
        <strain evidence="2">LaAM-08-1</strain>
    </source>
</reference>